<dbReference type="SMART" id="SM00895">
    <property type="entry name" value="FCD"/>
    <property type="match status" value="1"/>
</dbReference>
<dbReference type="Gene3D" id="1.20.120.530">
    <property type="entry name" value="GntR ligand-binding domain-like"/>
    <property type="match status" value="1"/>
</dbReference>
<dbReference type="SMART" id="SM00345">
    <property type="entry name" value="HTH_GNTR"/>
    <property type="match status" value="1"/>
</dbReference>
<dbReference type="EMBL" id="FLUO01000002">
    <property type="protein sequence ID" value="SBW11304.1"/>
    <property type="molecule type" value="Genomic_DNA"/>
</dbReference>
<dbReference type="SUPFAM" id="SSF48008">
    <property type="entry name" value="GntR ligand-binding domain-like"/>
    <property type="match status" value="1"/>
</dbReference>
<feature type="domain" description="HTH gntR-type" evidence="4">
    <location>
        <begin position="8"/>
        <end position="76"/>
    </location>
</feature>
<dbReference type="PRINTS" id="PR00035">
    <property type="entry name" value="HTHGNTR"/>
</dbReference>
<protein>
    <submittedName>
        <fullName evidence="5">Putative HTH-type transcriptional regulator LutR</fullName>
    </submittedName>
</protein>
<dbReference type="Pfam" id="PF07729">
    <property type="entry name" value="FCD"/>
    <property type="match status" value="1"/>
</dbReference>
<dbReference type="InterPro" id="IPR011711">
    <property type="entry name" value="GntR_C"/>
</dbReference>
<accession>A0A212KHV7</accession>
<dbReference type="AlphaFoldDB" id="A0A212KHV7"/>
<dbReference type="GO" id="GO:0003677">
    <property type="term" value="F:DNA binding"/>
    <property type="evidence" value="ECO:0007669"/>
    <property type="project" value="UniProtKB-KW"/>
</dbReference>
<evidence type="ECO:0000256" key="2">
    <source>
        <dbReference type="ARBA" id="ARBA00023125"/>
    </source>
</evidence>
<gene>
    <name evidence="5" type="ORF">KL86APRO_20147</name>
</gene>
<proteinExistence type="predicted"/>
<evidence type="ECO:0000256" key="3">
    <source>
        <dbReference type="ARBA" id="ARBA00023163"/>
    </source>
</evidence>
<reference evidence="5" key="1">
    <citation type="submission" date="2016-04" db="EMBL/GenBank/DDBJ databases">
        <authorList>
            <person name="Evans L.H."/>
            <person name="Alamgir A."/>
            <person name="Owens N."/>
            <person name="Weber N.D."/>
            <person name="Virtaneva K."/>
            <person name="Barbian K."/>
            <person name="Babar A."/>
            <person name="Rosenke K."/>
        </authorList>
    </citation>
    <scope>NUCLEOTIDE SEQUENCE</scope>
    <source>
        <strain evidence="5">86</strain>
    </source>
</reference>
<name>A0A212KHV7_9PROT</name>
<evidence type="ECO:0000313" key="5">
    <source>
        <dbReference type="EMBL" id="SBW11304.1"/>
    </source>
</evidence>
<evidence type="ECO:0000256" key="1">
    <source>
        <dbReference type="ARBA" id="ARBA00023015"/>
    </source>
</evidence>
<dbReference type="PROSITE" id="PS50949">
    <property type="entry name" value="HTH_GNTR"/>
    <property type="match status" value="1"/>
</dbReference>
<dbReference type="InterPro" id="IPR000524">
    <property type="entry name" value="Tscrpt_reg_HTH_GntR"/>
</dbReference>
<dbReference type="CDD" id="cd07377">
    <property type="entry name" value="WHTH_GntR"/>
    <property type="match status" value="1"/>
</dbReference>
<dbReference type="Gene3D" id="1.10.10.10">
    <property type="entry name" value="Winged helix-like DNA-binding domain superfamily/Winged helix DNA-binding domain"/>
    <property type="match status" value="1"/>
</dbReference>
<evidence type="ECO:0000259" key="4">
    <source>
        <dbReference type="PROSITE" id="PS50949"/>
    </source>
</evidence>
<dbReference type="SUPFAM" id="SSF46785">
    <property type="entry name" value="Winged helix' DNA-binding domain"/>
    <property type="match status" value="1"/>
</dbReference>
<dbReference type="InterPro" id="IPR036390">
    <property type="entry name" value="WH_DNA-bd_sf"/>
</dbReference>
<dbReference type="Pfam" id="PF00392">
    <property type="entry name" value="GntR"/>
    <property type="match status" value="1"/>
</dbReference>
<dbReference type="PANTHER" id="PTHR43537:SF5">
    <property type="entry name" value="UXU OPERON TRANSCRIPTIONAL REGULATOR"/>
    <property type="match status" value="1"/>
</dbReference>
<keyword evidence="2" id="KW-0238">DNA-binding</keyword>
<keyword evidence="1" id="KW-0805">Transcription regulation</keyword>
<dbReference type="InterPro" id="IPR008920">
    <property type="entry name" value="TF_FadR/GntR_C"/>
</dbReference>
<dbReference type="GO" id="GO:0003700">
    <property type="term" value="F:DNA-binding transcription factor activity"/>
    <property type="evidence" value="ECO:0007669"/>
    <property type="project" value="InterPro"/>
</dbReference>
<sequence length="245" mass="26942">MFHKVERPTTSQVIRNQILAAITAGTLKPGQRVPPERELSAMFVVSRPALREGLNALVLAGILERRGSQGTFVAESLNTSILGSSMQLVPVRAAREAIEIIEARRVIECELARLAAERRTDDDLDAMARLLEQLGDCEDDNPRRAPLDFDFHAALGAAAHSGILHSLQLSLGQKVLAIMRKAIYRPKANADGHREHTGIFTAIRDGQGERAARIMKEHLEKLEDGVRIHMETHAVFAAHGESDDV</sequence>
<organism evidence="5">
    <name type="scientific">uncultured Alphaproteobacteria bacterium</name>
    <dbReference type="NCBI Taxonomy" id="91750"/>
    <lineage>
        <taxon>Bacteria</taxon>
        <taxon>Pseudomonadati</taxon>
        <taxon>Pseudomonadota</taxon>
        <taxon>Alphaproteobacteria</taxon>
        <taxon>environmental samples</taxon>
    </lineage>
</organism>
<dbReference type="PANTHER" id="PTHR43537">
    <property type="entry name" value="TRANSCRIPTIONAL REGULATOR, GNTR FAMILY"/>
    <property type="match status" value="1"/>
</dbReference>
<keyword evidence="3" id="KW-0804">Transcription</keyword>
<dbReference type="InterPro" id="IPR036388">
    <property type="entry name" value="WH-like_DNA-bd_sf"/>
</dbReference>